<dbReference type="SUPFAM" id="SSF53187">
    <property type="entry name" value="Zn-dependent exopeptidases"/>
    <property type="match status" value="1"/>
</dbReference>
<evidence type="ECO:0000256" key="1">
    <source>
        <dbReference type="ARBA" id="ARBA00000135"/>
    </source>
</evidence>
<evidence type="ECO:0000256" key="5">
    <source>
        <dbReference type="ARBA" id="ARBA00022670"/>
    </source>
</evidence>
<dbReference type="InterPro" id="IPR023042">
    <property type="entry name" value="Peptidase_M17_leu_NH2_pept"/>
</dbReference>
<dbReference type="Gene3D" id="3.40.220.10">
    <property type="entry name" value="Leucine Aminopeptidase, subunit E, domain 1"/>
    <property type="match status" value="1"/>
</dbReference>
<reference evidence="10 11" key="1">
    <citation type="submission" date="2020-10" db="EMBL/GenBank/DDBJ databases">
        <title>Complete genome sequence of Paludibaculum fermentans P105T, a facultatively anaerobic acidobacterium capable of dissimilatory Fe(III) reduction.</title>
        <authorList>
            <person name="Dedysh S.N."/>
            <person name="Beletsky A.V."/>
            <person name="Kulichevskaya I.S."/>
            <person name="Mardanov A.V."/>
            <person name="Ravin N.V."/>
        </authorList>
    </citation>
    <scope>NUCLEOTIDE SEQUENCE [LARGE SCALE GENOMIC DNA]</scope>
    <source>
        <strain evidence="10 11">P105</strain>
    </source>
</reference>
<dbReference type="NCBIfam" id="NF002073">
    <property type="entry name" value="PRK00913.1-2"/>
    <property type="match status" value="1"/>
</dbReference>
<dbReference type="InterPro" id="IPR000819">
    <property type="entry name" value="Peptidase_M17_C"/>
</dbReference>
<evidence type="ECO:0000256" key="6">
    <source>
        <dbReference type="ARBA" id="ARBA00022801"/>
    </source>
</evidence>
<dbReference type="Gene3D" id="3.40.630.10">
    <property type="entry name" value="Zn peptidases"/>
    <property type="match status" value="1"/>
</dbReference>
<feature type="domain" description="Cytosol aminopeptidase" evidence="9">
    <location>
        <begin position="337"/>
        <end position="344"/>
    </location>
</feature>
<dbReference type="NCBIfam" id="NF002077">
    <property type="entry name" value="PRK00913.2-4"/>
    <property type="match status" value="1"/>
</dbReference>
<evidence type="ECO:0000256" key="4">
    <source>
        <dbReference type="ARBA" id="ARBA00022438"/>
    </source>
</evidence>
<comment type="catalytic activity">
    <reaction evidence="2 8">
        <text>Release of an N-terminal amino acid, preferentially leucine, but not glutamic or aspartic acids.</text>
        <dbReference type="EC" id="3.4.11.10"/>
    </reaction>
</comment>
<feature type="active site" evidence="8">
    <location>
        <position position="343"/>
    </location>
</feature>
<feature type="binding site" evidence="8">
    <location>
        <position position="341"/>
    </location>
    <ligand>
        <name>Mn(2+)</name>
        <dbReference type="ChEBI" id="CHEBI:29035"/>
        <label>1</label>
    </ligand>
</feature>
<keyword evidence="11" id="KW-1185">Reference proteome</keyword>
<dbReference type="GO" id="GO:0070006">
    <property type="term" value="F:metalloaminopeptidase activity"/>
    <property type="evidence" value="ECO:0007669"/>
    <property type="project" value="InterPro"/>
</dbReference>
<evidence type="ECO:0000313" key="10">
    <source>
        <dbReference type="EMBL" id="QOY88291.1"/>
    </source>
</evidence>
<evidence type="ECO:0000259" key="9">
    <source>
        <dbReference type="PROSITE" id="PS00631"/>
    </source>
</evidence>
<dbReference type="GO" id="GO:0005737">
    <property type="term" value="C:cytoplasm"/>
    <property type="evidence" value="ECO:0007669"/>
    <property type="project" value="UniProtKB-SubCell"/>
</dbReference>
<evidence type="ECO:0000256" key="7">
    <source>
        <dbReference type="ARBA" id="ARBA00023211"/>
    </source>
</evidence>
<comment type="catalytic activity">
    <reaction evidence="1 8">
        <text>Release of an N-terminal amino acid, Xaa-|-Yaa-, in which Xaa is preferably Leu, but may be other amino acids including Pro although not Arg or Lys, and Yaa may be Pro. Amino acid amides and methyl esters are also readily hydrolyzed, but rates on arylamides are exceedingly low.</text>
        <dbReference type="EC" id="3.4.11.1"/>
    </reaction>
</comment>
<dbReference type="NCBIfam" id="NF002074">
    <property type="entry name" value="PRK00913.1-4"/>
    <property type="match status" value="1"/>
</dbReference>
<evidence type="ECO:0000313" key="11">
    <source>
        <dbReference type="Proteomes" id="UP000593892"/>
    </source>
</evidence>
<dbReference type="EC" id="3.4.11.1" evidence="8"/>
<dbReference type="NCBIfam" id="NF002083">
    <property type="entry name" value="PRK00913.3-5"/>
    <property type="match status" value="1"/>
</dbReference>
<dbReference type="PANTHER" id="PTHR11963">
    <property type="entry name" value="LEUCINE AMINOPEPTIDASE-RELATED"/>
    <property type="match status" value="1"/>
</dbReference>
<dbReference type="PRINTS" id="PR00481">
    <property type="entry name" value="LAMNOPPTDASE"/>
</dbReference>
<evidence type="ECO:0000256" key="2">
    <source>
        <dbReference type="ARBA" id="ARBA00000967"/>
    </source>
</evidence>
<dbReference type="SUPFAM" id="SSF52949">
    <property type="entry name" value="Macro domain-like"/>
    <property type="match status" value="1"/>
</dbReference>
<dbReference type="GO" id="GO:0030145">
    <property type="term" value="F:manganese ion binding"/>
    <property type="evidence" value="ECO:0007669"/>
    <property type="project" value="UniProtKB-UniRule"/>
</dbReference>
<comment type="function">
    <text evidence="8">Presumably involved in the processing and regular turnover of intracellular proteins. Catalyzes the removal of unsubstituted N-terminal amino acids from various peptides.</text>
</comment>
<feature type="binding site" evidence="8">
    <location>
        <position position="262"/>
    </location>
    <ligand>
        <name>Mn(2+)</name>
        <dbReference type="ChEBI" id="CHEBI:29035"/>
        <label>2</label>
    </ligand>
</feature>
<comment type="cofactor">
    <cofactor evidence="8">
        <name>Mn(2+)</name>
        <dbReference type="ChEBI" id="CHEBI:29035"/>
    </cofactor>
    <text evidence="8">Binds 2 manganese ions per subunit.</text>
</comment>
<protein>
    <recommendedName>
        <fullName evidence="8">Probable cytosol aminopeptidase</fullName>
        <ecNumber evidence="8">3.4.11.1</ecNumber>
    </recommendedName>
    <alternativeName>
        <fullName evidence="8">Leucine aminopeptidase</fullName>
        <shortName evidence="8">LAP</shortName>
        <ecNumber evidence="8">3.4.11.10</ecNumber>
    </alternativeName>
    <alternativeName>
        <fullName evidence="8">Leucyl aminopeptidase</fullName>
    </alternativeName>
</protein>
<feature type="binding site" evidence="8">
    <location>
        <position position="280"/>
    </location>
    <ligand>
        <name>Mn(2+)</name>
        <dbReference type="ChEBI" id="CHEBI:29035"/>
        <label>2</label>
    </ligand>
</feature>
<feature type="binding site" evidence="8">
    <location>
        <position position="339"/>
    </location>
    <ligand>
        <name>Mn(2+)</name>
        <dbReference type="ChEBI" id="CHEBI:29035"/>
        <label>1</label>
    </ligand>
</feature>
<dbReference type="Pfam" id="PF02789">
    <property type="entry name" value="Peptidase_M17_N"/>
    <property type="match status" value="1"/>
</dbReference>
<dbReference type="InterPro" id="IPR011356">
    <property type="entry name" value="Leucine_aapep/pepB"/>
</dbReference>
<accession>A0A7S7NR48</accession>
<keyword evidence="5 8" id="KW-0645">Protease</keyword>
<dbReference type="RefSeq" id="WP_194449954.1">
    <property type="nucleotide sequence ID" value="NZ_CP063849.1"/>
</dbReference>
<dbReference type="KEGG" id="pfer:IRI77_37100"/>
<dbReference type="EC" id="3.4.11.10" evidence="8"/>
<evidence type="ECO:0000256" key="3">
    <source>
        <dbReference type="ARBA" id="ARBA00009528"/>
    </source>
</evidence>
<gene>
    <name evidence="8" type="primary">pepA</name>
    <name evidence="10" type="ORF">IRI77_37100</name>
</gene>
<evidence type="ECO:0000256" key="8">
    <source>
        <dbReference type="HAMAP-Rule" id="MF_00181"/>
    </source>
</evidence>
<keyword evidence="8" id="KW-0963">Cytoplasm</keyword>
<sequence length="487" mass="51871">MELILSRTPAAAIEADALLVISFTGERAGNDLAEGLVSELYDRGEFTGKALETAIIHRPGPVRASRLVLLGGGDKAKFGPNDMRKLGGLAVRSLKPKGIKNIAIALSGDTLSPALLEALVEGAILGDFEPDQLKTDKKNADKKIEQFRISVPDETVELVNALRSGRAIGEAQNFARTLVNQPGNLLTPLKLAAEAKTMAEEFGLGCEILDEAQMRQLGMGALLGVSMGSAEPPAFVILRYTPPEPPKTEDHLAIVGKGVTFDTGGISIKPSDGMEKMKYDMGGAAAVFGAMRAIAQLKPAIPVTAIAPCVENMPGSKAQRPGDIVTTYQGKTVEVLNTDAEGRLILADALTYAARHGCTHLVNAATLTGAIAVALGHLYSGVFSNNEELQNKVLNASKAEGERMWPFPMDEDYKEYLKSAFADIGNIGGRWGGSITAAKFLEEFVESKPWVHLDIAGVAWLDEGKPFLAKGPTGTPVRTFVRLALNW</sequence>
<dbReference type="PANTHER" id="PTHR11963:SF23">
    <property type="entry name" value="CYTOSOL AMINOPEPTIDASE"/>
    <property type="match status" value="1"/>
</dbReference>
<dbReference type="EMBL" id="CP063849">
    <property type="protein sequence ID" value="QOY88291.1"/>
    <property type="molecule type" value="Genomic_DNA"/>
</dbReference>
<feature type="binding site" evidence="8">
    <location>
        <position position="341"/>
    </location>
    <ligand>
        <name>Mn(2+)</name>
        <dbReference type="ChEBI" id="CHEBI:29035"/>
        <label>2</label>
    </ligand>
</feature>
<dbReference type="Pfam" id="PF00883">
    <property type="entry name" value="Peptidase_M17"/>
    <property type="match status" value="1"/>
</dbReference>
<keyword evidence="6 8" id="KW-0378">Hydrolase</keyword>
<dbReference type="GO" id="GO:0006508">
    <property type="term" value="P:proteolysis"/>
    <property type="evidence" value="ECO:0007669"/>
    <property type="project" value="UniProtKB-KW"/>
</dbReference>
<feature type="binding site" evidence="8">
    <location>
        <position position="257"/>
    </location>
    <ligand>
        <name>Mn(2+)</name>
        <dbReference type="ChEBI" id="CHEBI:29035"/>
        <label>2</label>
    </ligand>
</feature>
<comment type="subcellular location">
    <subcellularLocation>
        <location evidence="8">Cytoplasm</location>
    </subcellularLocation>
</comment>
<dbReference type="HAMAP" id="MF_00181">
    <property type="entry name" value="Cytosol_peptidase_M17"/>
    <property type="match status" value="1"/>
</dbReference>
<keyword evidence="8" id="KW-0479">Metal-binding</keyword>
<keyword evidence="4 8" id="KW-0031">Aminopeptidase</keyword>
<feature type="active site" evidence="8">
    <location>
        <position position="269"/>
    </location>
</feature>
<dbReference type="InterPro" id="IPR043472">
    <property type="entry name" value="Macro_dom-like"/>
</dbReference>
<dbReference type="AlphaFoldDB" id="A0A7S7NR48"/>
<dbReference type="InterPro" id="IPR008283">
    <property type="entry name" value="Peptidase_M17_N"/>
</dbReference>
<keyword evidence="7 8" id="KW-0464">Manganese</keyword>
<dbReference type="PROSITE" id="PS00631">
    <property type="entry name" value="CYTOSOL_AP"/>
    <property type="match status" value="1"/>
</dbReference>
<dbReference type="CDD" id="cd00433">
    <property type="entry name" value="Peptidase_M17"/>
    <property type="match status" value="1"/>
</dbReference>
<organism evidence="10 11">
    <name type="scientific">Paludibaculum fermentans</name>
    <dbReference type="NCBI Taxonomy" id="1473598"/>
    <lineage>
        <taxon>Bacteria</taxon>
        <taxon>Pseudomonadati</taxon>
        <taxon>Acidobacteriota</taxon>
        <taxon>Terriglobia</taxon>
        <taxon>Bryobacterales</taxon>
        <taxon>Bryobacteraceae</taxon>
        <taxon>Paludibaculum</taxon>
    </lineage>
</organism>
<comment type="similarity">
    <text evidence="3 8">Belongs to the peptidase M17 family.</text>
</comment>
<feature type="binding site" evidence="8">
    <location>
        <position position="262"/>
    </location>
    <ligand>
        <name>Mn(2+)</name>
        <dbReference type="ChEBI" id="CHEBI:29035"/>
        <label>1</label>
    </ligand>
</feature>
<name>A0A7S7NR48_PALFE</name>
<proteinExistence type="inferred from homology"/>
<dbReference type="Proteomes" id="UP000593892">
    <property type="component" value="Chromosome"/>
</dbReference>